<evidence type="ECO:0008006" key="4">
    <source>
        <dbReference type="Google" id="ProtNLM"/>
    </source>
</evidence>
<gene>
    <name evidence="2" type="ORF">EV188_101428</name>
</gene>
<evidence type="ECO:0000313" key="2">
    <source>
        <dbReference type="EMBL" id="TDQ65179.1"/>
    </source>
</evidence>
<accession>A0A4R6VMY8</accession>
<feature type="region of interest" description="Disordered" evidence="1">
    <location>
        <begin position="204"/>
        <end position="241"/>
    </location>
</feature>
<organism evidence="2 3">
    <name type="scientific">Actinomycetospora succinea</name>
    <dbReference type="NCBI Taxonomy" id="663603"/>
    <lineage>
        <taxon>Bacteria</taxon>
        <taxon>Bacillati</taxon>
        <taxon>Actinomycetota</taxon>
        <taxon>Actinomycetes</taxon>
        <taxon>Pseudonocardiales</taxon>
        <taxon>Pseudonocardiaceae</taxon>
        <taxon>Actinomycetospora</taxon>
    </lineage>
</organism>
<dbReference type="EMBL" id="SNYO01000001">
    <property type="protein sequence ID" value="TDQ65179.1"/>
    <property type="molecule type" value="Genomic_DNA"/>
</dbReference>
<sequence length="241" mass="26072">MTRRPPGQAASGDGEGEFARVEALAGLAREVDGLRRGLDALVGTPTRVDDLARTVAQLADAFAATPARPGPTVAPSWLAAPTDSEAVMGLLEELCRWLRTVFLRYPDGVAVLPECWLWHPDVIEELLWLMYAWRAAYEGRGASVQLAGDWHDRQRPGVVRRLKTAVGSCSRERHQTRPGWASAPSGATPVPGVEATTSIAWWWAGARDDAPPEPARDSTTTRDDSGISAAVNGAERGRWSQ</sequence>
<dbReference type="Proteomes" id="UP000295705">
    <property type="component" value="Unassembled WGS sequence"/>
</dbReference>
<keyword evidence="3" id="KW-1185">Reference proteome</keyword>
<comment type="caution">
    <text evidence="2">The sequence shown here is derived from an EMBL/GenBank/DDBJ whole genome shotgun (WGS) entry which is preliminary data.</text>
</comment>
<dbReference type="RefSeq" id="WP_208113949.1">
    <property type="nucleotide sequence ID" value="NZ_BAABHR010000046.1"/>
</dbReference>
<feature type="compositionally biased region" description="Basic and acidic residues" evidence="1">
    <location>
        <begin position="206"/>
        <end position="225"/>
    </location>
</feature>
<protein>
    <recommendedName>
        <fullName evidence="4">DUF4913 domain-containing protein</fullName>
    </recommendedName>
</protein>
<dbReference type="AlphaFoldDB" id="A0A4R6VMY8"/>
<reference evidence="2 3" key="1">
    <citation type="submission" date="2019-03" db="EMBL/GenBank/DDBJ databases">
        <title>Genomic Encyclopedia of Type Strains, Phase IV (KMG-IV): sequencing the most valuable type-strain genomes for metagenomic binning, comparative biology and taxonomic classification.</title>
        <authorList>
            <person name="Goeker M."/>
        </authorList>
    </citation>
    <scope>NUCLEOTIDE SEQUENCE [LARGE SCALE GENOMIC DNA]</scope>
    <source>
        <strain evidence="2 3">DSM 45775</strain>
    </source>
</reference>
<proteinExistence type="predicted"/>
<evidence type="ECO:0000313" key="3">
    <source>
        <dbReference type="Proteomes" id="UP000295705"/>
    </source>
</evidence>
<name>A0A4R6VMY8_9PSEU</name>
<evidence type="ECO:0000256" key="1">
    <source>
        <dbReference type="SAM" id="MobiDB-lite"/>
    </source>
</evidence>